<proteinExistence type="predicted"/>
<comment type="caution">
    <text evidence="1">The sequence shown here is derived from an EMBL/GenBank/DDBJ whole genome shotgun (WGS) entry which is preliminary data.</text>
</comment>
<dbReference type="AlphaFoldDB" id="X0V2W4"/>
<accession>X0V2W4</accession>
<reference evidence="1" key="1">
    <citation type="journal article" date="2014" name="Front. Microbiol.">
        <title>High frequency of phylogenetically diverse reductive dehalogenase-homologous genes in deep subseafloor sedimentary metagenomes.</title>
        <authorList>
            <person name="Kawai M."/>
            <person name="Futagami T."/>
            <person name="Toyoda A."/>
            <person name="Takaki Y."/>
            <person name="Nishi S."/>
            <person name="Hori S."/>
            <person name="Arai W."/>
            <person name="Tsubouchi T."/>
            <person name="Morono Y."/>
            <person name="Uchiyama I."/>
            <person name="Ito T."/>
            <person name="Fujiyama A."/>
            <person name="Inagaki F."/>
            <person name="Takami H."/>
        </authorList>
    </citation>
    <scope>NUCLEOTIDE SEQUENCE</scope>
    <source>
        <strain evidence="1">Expedition CK06-06</strain>
    </source>
</reference>
<sequence length="88" mass="9828">MNLHEFVKGKYGSADCCKLCGVLGIAEDDDEEKYLTCKEQQSINATHKWAQEDDEWWECKVCGVICPPGGAPCSDVPCDKMLMIEALR</sequence>
<gene>
    <name evidence="1" type="ORF">S01H1_42315</name>
</gene>
<dbReference type="EMBL" id="BARS01026900">
    <property type="protein sequence ID" value="GAG05767.1"/>
    <property type="molecule type" value="Genomic_DNA"/>
</dbReference>
<protein>
    <submittedName>
        <fullName evidence="1">Uncharacterized protein</fullName>
    </submittedName>
</protein>
<evidence type="ECO:0000313" key="1">
    <source>
        <dbReference type="EMBL" id="GAG05767.1"/>
    </source>
</evidence>
<name>X0V2W4_9ZZZZ</name>
<organism evidence="1">
    <name type="scientific">marine sediment metagenome</name>
    <dbReference type="NCBI Taxonomy" id="412755"/>
    <lineage>
        <taxon>unclassified sequences</taxon>
        <taxon>metagenomes</taxon>
        <taxon>ecological metagenomes</taxon>
    </lineage>
</organism>